<sequence>MESMRTNEMPPKMDGPLPKMKTKRVKAKPAASSSDEGPKLEVGELVFALWSDSHWPAVVKQDRGAKVSIVFLPYKQRDQPFNKKKADLVFVESADQLVCPADCTNPEYKLAFAIGAHLYQLGPQKSAKILTTPLTPKQHTMAMQGKNITYEFLGDFKPEGDKEAAEEEEESVGLPQELIKTFKENKKSDLFKPRPKRKVGQSEESPAKKVSRTIPLNEKLFSKDLKKLSEEEMTCLEKNQVFLAEVLNPLNTGLWPVLVSVEIILGRLIQHCTDPILPNLRMTTADMIGTVINTHFESIWAGQAPIPHLKRHQLFLHHVFFTKRCHIFPRTEGCSADLYGLVDSELLERMYDEYMGMVRLANKIPRLTELERSKYIMQVMFPEAIEFAVAKKFGMDTETVEKFLAACDRVVSAREMRIDDPLALAEINSLLTKNCPTFFTDTHEQENRAESTENSPPIFLKSDVEAQ</sequence>
<dbReference type="Proteomes" id="UP000095284">
    <property type="component" value="Unplaced"/>
</dbReference>
<name>A0A1I7SBW3_BURXY</name>
<feature type="region of interest" description="Disordered" evidence="1">
    <location>
        <begin position="443"/>
        <end position="467"/>
    </location>
</feature>
<evidence type="ECO:0000313" key="3">
    <source>
        <dbReference type="WBParaSite" id="BXY_1051300.1"/>
    </source>
</evidence>
<feature type="region of interest" description="Disordered" evidence="1">
    <location>
        <begin position="1"/>
        <end position="37"/>
    </location>
</feature>
<accession>A0A1I7SBW3</accession>
<reference evidence="3" key="1">
    <citation type="submission" date="2016-11" db="UniProtKB">
        <authorList>
            <consortium name="WormBaseParasite"/>
        </authorList>
    </citation>
    <scope>IDENTIFICATION</scope>
</reference>
<protein>
    <submittedName>
        <fullName evidence="3">PWWP domain-containing protein</fullName>
    </submittedName>
</protein>
<evidence type="ECO:0000256" key="1">
    <source>
        <dbReference type="SAM" id="MobiDB-lite"/>
    </source>
</evidence>
<dbReference type="WBParaSite" id="BXY_1051300.1">
    <property type="protein sequence ID" value="BXY_1051300.1"/>
    <property type="gene ID" value="BXY_1051300"/>
</dbReference>
<feature type="region of interest" description="Disordered" evidence="1">
    <location>
        <begin position="190"/>
        <end position="209"/>
    </location>
</feature>
<organism evidence="2 3">
    <name type="scientific">Bursaphelenchus xylophilus</name>
    <name type="common">Pinewood nematode worm</name>
    <name type="synonym">Aphelenchoides xylophilus</name>
    <dbReference type="NCBI Taxonomy" id="6326"/>
    <lineage>
        <taxon>Eukaryota</taxon>
        <taxon>Metazoa</taxon>
        <taxon>Ecdysozoa</taxon>
        <taxon>Nematoda</taxon>
        <taxon>Chromadorea</taxon>
        <taxon>Rhabditida</taxon>
        <taxon>Tylenchina</taxon>
        <taxon>Tylenchomorpha</taxon>
        <taxon>Aphelenchoidea</taxon>
        <taxon>Aphelenchoididae</taxon>
        <taxon>Bursaphelenchus</taxon>
    </lineage>
</organism>
<proteinExistence type="predicted"/>
<dbReference type="AlphaFoldDB" id="A0A1I7SBW3"/>
<evidence type="ECO:0000313" key="2">
    <source>
        <dbReference type="Proteomes" id="UP000095284"/>
    </source>
</evidence>